<dbReference type="OrthoDB" id="767727at2"/>
<gene>
    <name evidence="1" type="ORF">BBI01_09080</name>
</gene>
<organism evidence="1 2">
    <name type="scientific">Chryseobacterium artocarpi</name>
    <dbReference type="NCBI Taxonomy" id="1414727"/>
    <lineage>
        <taxon>Bacteria</taxon>
        <taxon>Pseudomonadati</taxon>
        <taxon>Bacteroidota</taxon>
        <taxon>Flavobacteriia</taxon>
        <taxon>Flavobacteriales</taxon>
        <taxon>Weeksellaceae</taxon>
        <taxon>Chryseobacterium group</taxon>
        <taxon>Chryseobacterium</taxon>
    </lineage>
</organism>
<comment type="caution">
    <text evidence="1">The sequence shown here is derived from an EMBL/GenBank/DDBJ whole genome shotgun (WGS) entry which is preliminary data.</text>
</comment>
<dbReference type="RefSeq" id="WP_065394507.1">
    <property type="nucleotide sequence ID" value="NZ_MAYH01000023.1"/>
</dbReference>
<evidence type="ECO:0000313" key="2">
    <source>
        <dbReference type="Proteomes" id="UP000092651"/>
    </source>
</evidence>
<protein>
    <submittedName>
        <fullName evidence="1">Uncharacterized protein</fullName>
    </submittedName>
</protein>
<evidence type="ECO:0000313" key="1">
    <source>
        <dbReference type="EMBL" id="OCA72281.1"/>
    </source>
</evidence>
<dbReference type="PROSITE" id="PS51257">
    <property type="entry name" value="PROKAR_LIPOPROTEIN"/>
    <property type="match status" value="1"/>
</dbReference>
<sequence length="151" mass="17491">MKSKFAFSFLSAALVTVLSCKDPERKKTNFPNTLKNTHWIIEAGGLIKPDGEKDYYLSKRIDTAFILNFHAIDFLDAEKFKSYDSWECGNDCFTEVHGKYYFTESNRIDMQVDSITHWGTCDEPKQIFKPVKEMSFNIAKDGKQLILVRNK</sequence>
<dbReference type="EMBL" id="MAYH01000023">
    <property type="protein sequence ID" value="OCA72281.1"/>
    <property type="molecule type" value="Genomic_DNA"/>
</dbReference>
<dbReference type="AlphaFoldDB" id="A0A1B8ZL03"/>
<dbReference type="Proteomes" id="UP000092651">
    <property type="component" value="Unassembled WGS sequence"/>
</dbReference>
<proteinExistence type="predicted"/>
<reference evidence="1 2" key="1">
    <citation type="submission" date="2016-07" db="EMBL/GenBank/DDBJ databases">
        <authorList>
            <person name="Jeong J.-J."/>
            <person name="Kim D.W."/>
            <person name="Sang M.K."/>
            <person name="Choi I.-G."/>
            <person name="Kim K.D."/>
        </authorList>
    </citation>
    <scope>NUCLEOTIDE SEQUENCE [LARGE SCALE GENOMIC DNA]</scope>
    <source>
        <strain evidence="1 2">UTM-3</strain>
    </source>
</reference>
<accession>A0A1B8ZL03</accession>
<keyword evidence="2" id="KW-1185">Reference proteome</keyword>
<name>A0A1B8ZL03_9FLAO</name>